<sequence length="80" mass="9420">MRDQINERQSDLVILYFLYWSCCSTSARNRLPVRPEMCVGTRTVSTRRSKNSPGASWSRDEPSTRTTESLIRLWSKRYKC</sequence>
<dbReference type="EMBL" id="FN657760">
    <property type="protein sequence ID" value="CBY43031.1"/>
    <property type="molecule type" value="Genomic_DNA"/>
</dbReference>
<evidence type="ECO:0000313" key="2">
    <source>
        <dbReference type="EMBL" id="CBY43031.1"/>
    </source>
</evidence>
<reference evidence="2" key="1">
    <citation type="journal article" date="2010" name="Science">
        <title>Plasticity of animal genome architecture unmasked by rapid evolution of a pelagic tunicate.</title>
        <authorList>
            <person name="Denoeud F."/>
            <person name="Henriet S."/>
            <person name="Mungpakdee S."/>
            <person name="Aury J.M."/>
            <person name="Da Silva C."/>
            <person name="Brinkmann H."/>
            <person name="Mikhaleva J."/>
            <person name="Olsen L.C."/>
            <person name="Jubin C."/>
            <person name="Canestro C."/>
            <person name="Bouquet J.M."/>
            <person name="Danks G."/>
            <person name="Poulain J."/>
            <person name="Campsteijn C."/>
            <person name="Adamski M."/>
            <person name="Cross I."/>
            <person name="Yadetie F."/>
            <person name="Muffato M."/>
            <person name="Louis A."/>
            <person name="Butcher S."/>
            <person name="Tsagkogeorga G."/>
            <person name="Konrad A."/>
            <person name="Singh S."/>
            <person name="Jensen M.F."/>
            <person name="Cong E.H."/>
            <person name="Eikeseth-Otteraa H."/>
            <person name="Noel B."/>
            <person name="Anthouard V."/>
            <person name="Porcel B.M."/>
            <person name="Kachouri-Lafond R."/>
            <person name="Nishino A."/>
            <person name="Ugolini M."/>
            <person name="Chourrout P."/>
            <person name="Nishida H."/>
            <person name="Aasland R."/>
            <person name="Huzurbazar S."/>
            <person name="Westhof E."/>
            <person name="Delsuc F."/>
            <person name="Lehrach H."/>
            <person name="Reinhardt R."/>
            <person name="Weissenbach J."/>
            <person name="Roy S.W."/>
            <person name="Artiguenave F."/>
            <person name="Postlethwait J.H."/>
            <person name="Manak J.R."/>
            <person name="Thompson E.M."/>
            <person name="Jaillon O."/>
            <person name="Du Pasquier L."/>
            <person name="Boudinot P."/>
            <person name="Liberles D.A."/>
            <person name="Volff J.N."/>
            <person name="Philippe H."/>
            <person name="Lenhard B."/>
            <person name="Roest Crollius H."/>
            <person name="Wincker P."/>
            <person name="Chourrout D."/>
        </authorList>
    </citation>
    <scope>NUCLEOTIDE SEQUENCE [LARGE SCALE GENOMIC DNA]</scope>
</reference>
<name>E4Z5Q3_OIKDI</name>
<dbReference type="Proteomes" id="UP000011014">
    <property type="component" value="Unassembled WGS sequence"/>
</dbReference>
<protein>
    <submittedName>
        <fullName evidence="2">Uncharacterized protein</fullName>
    </submittedName>
</protein>
<gene>
    <name evidence="2" type="ORF">GSOID_T00026773001</name>
</gene>
<organism evidence="2">
    <name type="scientific">Oikopleura dioica</name>
    <name type="common">Tunicate</name>
    <dbReference type="NCBI Taxonomy" id="34765"/>
    <lineage>
        <taxon>Eukaryota</taxon>
        <taxon>Metazoa</taxon>
        <taxon>Chordata</taxon>
        <taxon>Tunicata</taxon>
        <taxon>Appendicularia</taxon>
        <taxon>Copelata</taxon>
        <taxon>Oikopleuridae</taxon>
        <taxon>Oikopleura</taxon>
    </lineage>
</organism>
<evidence type="ECO:0000256" key="1">
    <source>
        <dbReference type="SAM" id="MobiDB-lite"/>
    </source>
</evidence>
<accession>E4Z5Q3</accession>
<dbReference type="AlphaFoldDB" id="E4Z5Q3"/>
<proteinExistence type="predicted"/>
<feature type="region of interest" description="Disordered" evidence="1">
    <location>
        <begin position="43"/>
        <end position="66"/>
    </location>
</feature>